<gene>
    <name evidence="2" type="ORF">EST38_g3328</name>
</gene>
<organism evidence="2 3">
    <name type="scientific">Candolleomyces aberdarensis</name>
    <dbReference type="NCBI Taxonomy" id="2316362"/>
    <lineage>
        <taxon>Eukaryota</taxon>
        <taxon>Fungi</taxon>
        <taxon>Dikarya</taxon>
        <taxon>Basidiomycota</taxon>
        <taxon>Agaricomycotina</taxon>
        <taxon>Agaricomycetes</taxon>
        <taxon>Agaricomycetidae</taxon>
        <taxon>Agaricales</taxon>
        <taxon>Agaricineae</taxon>
        <taxon>Psathyrellaceae</taxon>
        <taxon>Candolleomyces</taxon>
    </lineage>
</organism>
<keyword evidence="3" id="KW-1185">Reference proteome</keyword>
<dbReference type="STRING" id="2316362.A0A4Q2DR50"/>
<evidence type="ECO:0000313" key="3">
    <source>
        <dbReference type="Proteomes" id="UP000290288"/>
    </source>
</evidence>
<name>A0A4Q2DR50_9AGAR</name>
<protein>
    <submittedName>
        <fullName evidence="2">Uncharacterized protein</fullName>
    </submittedName>
</protein>
<evidence type="ECO:0000256" key="1">
    <source>
        <dbReference type="SAM" id="MobiDB-lite"/>
    </source>
</evidence>
<feature type="compositionally biased region" description="Low complexity" evidence="1">
    <location>
        <begin position="26"/>
        <end position="39"/>
    </location>
</feature>
<dbReference type="AlphaFoldDB" id="A0A4Q2DR50"/>
<sequence>MADPDNVEAKAMLHARSQTIDKLLGPSSTALSPPSSPESGATGTATQHHVPFSRQLERISIEIWREVALFLPRRDLKTLLFVPHILSRVASQLLFRELDLHFTGDYSGYGGGGESDDESGGGAMSSGAVGYLGGGMRDREALMEERERDEGRHAQRTADVLTRLIVDQKFANAVRTLKIYCSSRRDRDGSMAFQTGMLTNVLPKLANLKNIYLSAPSESIVPVLRILQTTGTRLHGLSLHSSDAPADLSFLELRNLSHFSYTTSGGTLSCITPLLTLSRNHLSSLSLENTHSSPSPHWAFPVTYVSIRNLTSLNFTGHFSKEHGGGMIGDILRDGRQLENLSIVCCALESGGVSREFKSASAGWMVSPGSAGSGGAGVGSGVIGGPSQTVSLNDNGTPVALPFLRNFSFTISSIGRRTSDRELFGSIADFLRGRRRLRSLKLMVTCDEHVQASVGFSAAVWGVLPSLEALKGLAITYPADLSPGLASWLVPRSVTALTLSLDYANTTARDPIPFLSSLRQGMPPNLRFIGFTELNVRHASLIVEQGFPTVRVVRVGQNYWTVHHRKYGAGSGFVTTSKCTLCAADPTLNDLTPRTVSPLFEPKFSFQPALLVYVFEFEYTS</sequence>
<reference evidence="2 3" key="1">
    <citation type="submission" date="2019-01" db="EMBL/GenBank/DDBJ databases">
        <title>Draft genome sequence of Psathyrella aberdarensis IHI B618.</title>
        <authorList>
            <person name="Buettner E."/>
            <person name="Kellner H."/>
        </authorList>
    </citation>
    <scope>NUCLEOTIDE SEQUENCE [LARGE SCALE GENOMIC DNA]</scope>
    <source>
        <strain evidence="2 3">IHI B618</strain>
    </source>
</reference>
<dbReference type="EMBL" id="SDEE01000068">
    <property type="protein sequence ID" value="RXW22553.1"/>
    <property type="molecule type" value="Genomic_DNA"/>
</dbReference>
<dbReference type="SUPFAM" id="SSF52047">
    <property type="entry name" value="RNI-like"/>
    <property type="match status" value="1"/>
</dbReference>
<proteinExistence type="predicted"/>
<accession>A0A4Q2DR50</accession>
<dbReference type="Proteomes" id="UP000290288">
    <property type="component" value="Unassembled WGS sequence"/>
</dbReference>
<evidence type="ECO:0000313" key="2">
    <source>
        <dbReference type="EMBL" id="RXW22553.1"/>
    </source>
</evidence>
<comment type="caution">
    <text evidence="2">The sequence shown here is derived from an EMBL/GenBank/DDBJ whole genome shotgun (WGS) entry which is preliminary data.</text>
</comment>
<feature type="region of interest" description="Disordered" evidence="1">
    <location>
        <begin position="24"/>
        <end position="49"/>
    </location>
</feature>
<dbReference type="OrthoDB" id="2685413at2759"/>